<evidence type="ECO:0000256" key="3">
    <source>
        <dbReference type="SAM" id="Coils"/>
    </source>
</evidence>
<dbReference type="InterPro" id="IPR043502">
    <property type="entry name" value="DNA/RNA_pol_sf"/>
</dbReference>
<dbReference type="Proteomes" id="UP001529510">
    <property type="component" value="Unassembled WGS sequence"/>
</dbReference>
<dbReference type="InterPro" id="IPR040676">
    <property type="entry name" value="DUF5641"/>
</dbReference>
<feature type="compositionally biased region" description="Polar residues" evidence="4">
    <location>
        <begin position="522"/>
        <end position="533"/>
    </location>
</feature>
<dbReference type="EC" id="3.1.26.4" evidence="2"/>
<dbReference type="InterPro" id="IPR036397">
    <property type="entry name" value="RNaseH_sf"/>
</dbReference>
<dbReference type="GO" id="GO:0006259">
    <property type="term" value="P:DNA metabolic process"/>
    <property type="evidence" value="ECO:0007669"/>
    <property type="project" value="UniProtKB-ARBA"/>
</dbReference>
<feature type="region of interest" description="Disordered" evidence="4">
    <location>
        <begin position="489"/>
        <end position="508"/>
    </location>
</feature>
<dbReference type="PANTHER" id="PTHR47331:SF5">
    <property type="entry name" value="RIBONUCLEASE H"/>
    <property type="match status" value="1"/>
</dbReference>
<reference evidence="6 7" key="1">
    <citation type="submission" date="2024-05" db="EMBL/GenBank/DDBJ databases">
        <title>Genome sequencing and assembly of Indian major carp, Cirrhinus mrigala (Hamilton, 1822).</title>
        <authorList>
            <person name="Mohindra V."/>
            <person name="Chowdhury L.M."/>
            <person name="Lal K."/>
            <person name="Jena J.K."/>
        </authorList>
    </citation>
    <scope>NUCLEOTIDE SEQUENCE [LARGE SCALE GENOMIC DNA]</scope>
    <source>
        <strain evidence="6">CM1030</strain>
        <tissue evidence="6">Blood</tissue>
    </source>
</reference>
<feature type="coiled-coil region" evidence="3">
    <location>
        <begin position="134"/>
        <end position="161"/>
    </location>
</feature>
<evidence type="ECO:0000313" key="6">
    <source>
        <dbReference type="EMBL" id="KAL0176927.1"/>
    </source>
</evidence>
<proteinExistence type="inferred from homology"/>
<feature type="domain" description="Integrase catalytic" evidence="5">
    <location>
        <begin position="1609"/>
        <end position="1795"/>
    </location>
</feature>
<dbReference type="InterPro" id="IPR012337">
    <property type="entry name" value="RNaseH-like_sf"/>
</dbReference>
<dbReference type="Pfam" id="PF18701">
    <property type="entry name" value="DUF5641"/>
    <property type="match status" value="1"/>
</dbReference>
<comment type="caution">
    <text evidence="6">The sequence shown here is derived from an EMBL/GenBank/DDBJ whole genome shotgun (WGS) entry which is preliminary data.</text>
</comment>
<accession>A0ABD0PSB9</accession>
<dbReference type="Pfam" id="PF00078">
    <property type="entry name" value="RVT_1"/>
    <property type="match status" value="1"/>
</dbReference>
<dbReference type="Gene3D" id="3.30.70.270">
    <property type="match status" value="1"/>
</dbReference>
<dbReference type="SUPFAM" id="SSF56672">
    <property type="entry name" value="DNA/RNA polymerases"/>
    <property type="match status" value="1"/>
</dbReference>
<dbReference type="InterPro" id="IPR041588">
    <property type="entry name" value="Integrase_H2C2"/>
</dbReference>
<dbReference type="InterPro" id="IPR001584">
    <property type="entry name" value="Integrase_cat-core"/>
</dbReference>
<dbReference type="CDD" id="cd01644">
    <property type="entry name" value="RT_pepA17"/>
    <property type="match status" value="1"/>
</dbReference>
<feature type="region of interest" description="Disordered" evidence="4">
    <location>
        <begin position="17"/>
        <end position="50"/>
    </location>
</feature>
<dbReference type="InterPro" id="IPR000477">
    <property type="entry name" value="RT_dom"/>
</dbReference>
<evidence type="ECO:0000256" key="1">
    <source>
        <dbReference type="ARBA" id="ARBA00010879"/>
    </source>
</evidence>
<feature type="region of interest" description="Disordered" evidence="4">
    <location>
        <begin position="164"/>
        <end position="190"/>
    </location>
</feature>
<keyword evidence="7" id="KW-1185">Reference proteome</keyword>
<feature type="region of interest" description="Disordered" evidence="4">
    <location>
        <begin position="517"/>
        <end position="537"/>
    </location>
</feature>
<protein>
    <recommendedName>
        <fullName evidence="2">ribonuclease H</fullName>
        <ecNumber evidence="2">3.1.26.4</ecNumber>
    </recommendedName>
</protein>
<gene>
    <name evidence="6" type="ORF">M9458_029257</name>
</gene>
<comment type="similarity">
    <text evidence="1">Belongs to the beta type-B retroviral polymerase family. HERV class-II K(HML-2) pol subfamily.</text>
</comment>
<organism evidence="6 7">
    <name type="scientific">Cirrhinus mrigala</name>
    <name type="common">Mrigala</name>
    <dbReference type="NCBI Taxonomy" id="683832"/>
    <lineage>
        <taxon>Eukaryota</taxon>
        <taxon>Metazoa</taxon>
        <taxon>Chordata</taxon>
        <taxon>Craniata</taxon>
        <taxon>Vertebrata</taxon>
        <taxon>Euteleostomi</taxon>
        <taxon>Actinopterygii</taxon>
        <taxon>Neopterygii</taxon>
        <taxon>Teleostei</taxon>
        <taxon>Ostariophysi</taxon>
        <taxon>Cypriniformes</taxon>
        <taxon>Cyprinidae</taxon>
        <taxon>Labeoninae</taxon>
        <taxon>Labeonini</taxon>
        <taxon>Cirrhinus</taxon>
    </lineage>
</organism>
<dbReference type="EMBL" id="JAMKFB020000014">
    <property type="protein sequence ID" value="KAL0176927.1"/>
    <property type="molecule type" value="Genomic_DNA"/>
</dbReference>
<dbReference type="GO" id="GO:0004523">
    <property type="term" value="F:RNA-DNA hybrid ribonuclease activity"/>
    <property type="evidence" value="ECO:0007669"/>
    <property type="project" value="UniProtKB-EC"/>
</dbReference>
<dbReference type="Pfam" id="PF17921">
    <property type="entry name" value="Integrase_H2C2"/>
    <property type="match status" value="1"/>
</dbReference>
<keyword evidence="3" id="KW-0175">Coiled coil</keyword>
<dbReference type="SUPFAM" id="SSF53098">
    <property type="entry name" value="Ribonuclease H-like"/>
    <property type="match status" value="1"/>
</dbReference>
<dbReference type="Gene3D" id="3.30.420.10">
    <property type="entry name" value="Ribonuclease H-like superfamily/Ribonuclease H"/>
    <property type="match status" value="1"/>
</dbReference>
<dbReference type="InterPro" id="IPR043128">
    <property type="entry name" value="Rev_trsase/Diguanyl_cyclase"/>
</dbReference>
<evidence type="ECO:0000259" key="5">
    <source>
        <dbReference type="PROSITE" id="PS50994"/>
    </source>
</evidence>
<feature type="region of interest" description="Disordered" evidence="4">
    <location>
        <begin position="238"/>
        <end position="263"/>
    </location>
</feature>
<dbReference type="Gene3D" id="3.10.10.10">
    <property type="entry name" value="HIV Type 1 Reverse Transcriptase, subunit A, domain 1"/>
    <property type="match status" value="1"/>
</dbReference>
<evidence type="ECO:0000313" key="7">
    <source>
        <dbReference type="Proteomes" id="UP001529510"/>
    </source>
</evidence>
<dbReference type="PROSITE" id="PS50994">
    <property type="entry name" value="INTEGRASE"/>
    <property type="match status" value="1"/>
</dbReference>
<name>A0ABD0PSB9_CIRMR</name>
<dbReference type="InterPro" id="IPR008042">
    <property type="entry name" value="Retrotrans_Pao"/>
</dbReference>
<dbReference type="PANTHER" id="PTHR47331">
    <property type="entry name" value="PHD-TYPE DOMAIN-CONTAINING PROTEIN"/>
    <property type="match status" value="1"/>
</dbReference>
<evidence type="ECO:0000256" key="4">
    <source>
        <dbReference type="SAM" id="MobiDB-lite"/>
    </source>
</evidence>
<dbReference type="Pfam" id="PF05380">
    <property type="entry name" value="Peptidase_A17"/>
    <property type="match status" value="1"/>
</dbReference>
<sequence>MDCYCPLEEIRSKLECDERQTAAGSKPGLTKKSREGQPADVRPKRRIQPPAWLEDYEVSLPRYQQQSPAAHTVPHPRELQEPHSERVAEMTPLTYQPQSEYATGTDQRFVSRSVFIEPRYESTPVSHSVTKEDVSEILRTVQELKRENQQLQFTVLDMQQKMSANTASSLHQRSVPYDRAQSQAGRAPLPDYEDWPLPPPPVVDDDILPPAVDVPPPPPRRVSNLVEELTNRLRKLETKDQPRSCESTPEYCEPASYSMVSSPQQRTRDYLQSRYPQTAPTTSMPFYRDTGQHPYYPQQERIYRGPKPTIPDFTKGDPREFARLKVSLDNLLPGDATERFKYQILLEHLKFEDALLIADSYINSSRPYSDTMASLAEQYGQPHQLALRRIADLMDDPTIRSHDASGFKRFALKVRALVGMLDQLGDSGRVELQCGSHVTRLLSKLPHDLRAEFKRYVYPLNVRIPTLLHFADWLEYELKIQESGFEFLGGDRKERPDQKRDRRKDFKSTKTAAIFHSADPAPSTTSSEESNASVAKPQDRPRIFCPYCTNTQHYLNQCQNFSQLTKEQKSNWVKTNKRCWRCGRAHQAAQCRLKTSCKVCKGKHLDALHVVNERPVSENTCLASNANEILYLDRPLGCSQVLLKVTKVILRNGEHALETFAILDDGSERTILLQDMKIIHGTSVSFTISPACQPHKIFKIHRAFTADHLGLAEHTCPAATLQHKYRHLRGLPIPSFDSVQPLLLIGSDYPYLVTPIEPVRLGPPGGPAAVKTRLGWTVQGPAKLVQHQLLTQQCLNISIRSPSNELFRHIEKLWQLDELPYRSEKLATRFKQDQEAIDLLEAKTTRIEVNGTQRYATPLLRVKDMPKLHATKQAVMPNLRSTETCLAKDPIKAEAYRAEIQRLKQAGYVVEVPEQKFTEKDQESWFIPHHMVSHNGKNRVVFNCSFSYRGKNLNDLLLPGPALGSSLLGVLLRFREHAVAFSSDIKGMFHQVRLLPEDKPLLRFLWRDLKREEPPSVYEWQVLPFGTTCSPCCATYALQKHVVDHSQLGDNVRHSLERCFYVDNCLQSVATPDEAKVLVNTLMNLLAEGGFELRQWACNFPNVIDHLPKKARSESSELWLNQTESDPQELALGLRWMCQSDTLGYQNRLDNCTTPTMRNIYKVVASQYDPLGFLVPYITRAKILIQSLWAKQREWDDPLLPTDILQTWHDWQRELQHLSQITLPRCYVSSQLDSLNCSQQVHIFSDASERAYGSVAYLRTEDHKGDVEVAFLTARSSVAPKRQLSVPRLELCAALTGAQLASLLAKELTLNVESFVLWTDSTTVLTWLQSESCRYKVFVGTRIAEIQELTSAHTWRYVESTNNPADYITRGKTLKELATDKTWRQGPDYLWQSSCYWPITPDIRVSENSAELKKSTFCCHVMVGDVQGLPDPQQFSSFKALVEATALLRHGAAGKEGAPSAENHQSAERDLLRKVQIDSFPEDFNCLVAGKPVPSSSHLIMLAPEYDSTVGLIRVGGRLRRSQQLDADVIHPIVLDPSHKITQLLIQDIDKELHHPGWERVFAEIRCKYWILRGREAVKRQQHSCPECQRWRAKPAVPQMADLPPARLQIFKPPFFSTGMDCFGPFTVKIGRRGEKRWGILFKCLTTRAVHIDLLSSLDTDSFLMALRRFTSRRGKPSELLSDQGTNFKGGERELQESFKSLCPTLQTELAKQQIQLRFNPPSSPHFGGVWEREIRSIKSALYATLQGQSMTEEVLNTILIEIEGILNSKPLGYVSTDIADPNPVTPNLLLMGRLDPSLPQTVYHETELLSRRRWRHSQVLADQFWTHFTKYYLPNLQTRGKWQRETDQVQPDMIVMIVDPQLPRALWPVGRITNVFPGVDGRIRTAEVRIKDRTYVRPVARLIKLPALPDMDTASSPSE</sequence>
<evidence type="ECO:0000256" key="2">
    <source>
        <dbReference type="ARBA" id="ARBA00012180"/>
    </source>
</evidence>